<dbReference type="Proteomes" id="UP001168435">
    <property type="component" value="Unassembled WGS sequence"/>
</dbReference>
<organism evidence="2 3">
    <name type="scientific">Collinsella ihumii</name>
    <dbReference type="NCBI Taxonomy" id="1720204"/>
    <lineage>
        <taxon>Bacteria</taxon>
        <taxon>Bacillati</taxon>
        <taxon>Actinomycetota</taxon>
        <taxon>Coriobacteriia</taxon>
        <taxon>Coriobacteriales</taxon>
        <taxon>Coriobacteriaceae</taxon>
        <taxon>Collinsella</taxon>
    </lineage>
</organism>
<protein>
    <submittedName>
        <fullName evidence="2">Uncharacterized protein</fullName>
    </submittedName>
</protein>
<evidence type="ECO:0000313" key="3">
    <source>
        <dbReference type="Proteomes" id="UP001168435"/>
    </source>
</evidence>
<dbReference type="RefSeq" id="WP_066830758.1">
    <property type="nucleotide sequence ID" value="NZ_CABKVW010000005.1"/>
</dbReference>
<keyword evidence="1" id="KW-0175">Coiled coil</keyword>
<evidence type="ECO:0000256" key="1">
    <source>
        <dbReference type="SAM" id="Coils"/>
    </source>
</evidence>
<name>A0ABT7XEN2_9ACTN</name>
<proteinExistence type="predicted"/>
<evidence type="ECO:0000313" key="2">
    <source>
        <dbReference type="EMBL" id="MDN0063863.1"/>
    </source>
</evidence>
<gene>
    <name evidence="2" type="ORF">QVN30_06020</name>
</gene>
<dbReference type="EMBL" id="JAUEIQ010000005">
    <property type="protein sequence ID" value="MDN0063863.1"/>
    <property type="molecule type" value="Genomic_DNA"/>
</dbReference>
<comment type="caution">
    <text evidence="2">The sequence shown here is derived from an EMBL/GenBank/DDBJ whole genome shotgun (WGS) entry which is preliminary data.</text>
</comment>
<sequence>MPTIKEIAEATGRGKSTVMRAVKELGLRESGHANPDGARGALIIDAEGASMLADFLTKNVEAKQAAGEGETESSNQPHIDVEAIVSVYRERIDDLKAQIDNLNAQLAIKDNQIKELTCALDNAQDAAKEAQTETRRAHDQVVLMASAGVWERLTGFKGLLGPGSDMDSQ</sequence>
<keyword evidence="3" id="KW-1185">Reference proteome</keyword>
<feature type="coiled-coil region" evidence="1">
    <location>
        <begin position="85"/>
        <end position="140"/>
    </location>
</feature>
<accession>A0ABT7XEN2</accession>
<reference evidence="2" key="2">
    <citation type="submission" date="2024-05" db="EMBL/GenBank/DDBJ databases">
        <title>Identification and characterization of horizontal gene transfer across gut microbiota members of farm animals based on homology search.</title>
        <authorList>
            <person name="Schwarzerova J."/>
            <person name="Nykrynova M."/>
            <person name="Jureckova K."/>
            <person name="Cejkova D."/>
            <person name="Rychlik I."/>
        </authorList>
    </citation>
    <scope>NUCLEOTIDE SEQUENCE</scope>
    <source>
        <strain evidence="2">176_SSukc20</strain>
    </source>
</reference>
<reference evidence="2" key="1">
    <citation type="submission" date="2023-06" db="EMBL/GenBank/DDBJ databases">
        <authorList>
            <person name="Zeman M."/>
            <person name="Kubasova T."/>
            <person name="Jahodarova E."/>
            <person name="Nykrynova M."/>
            <person name="Rychlik I."/>
        </authorList>
    </citation>
    <scope>NUCLEOTIDE SEQUENCE</scope>
    <source>
        <strain evidence="2">176_SSukc20</strain>
    </source>
</reference>